<dbReference type="InterPro" id="IPR006122">
    <property type="entry name" value="HMA_Cu_ion-bd"/>
</dbReference>
<comment type="similarity">
    <text evidence="2 13">Belongs to the cation transport ATPase (P-type) (TC 3.A.3) family. Type IB subfamily.</text>
</comment>
<dbReference type="NCBIfam" id="TIGR00003">
    <property type="entry name" value="copper ion binding protein"/>
    <property type="match status" value="2"/>
</dbReference>
<keyword evidence="11" id="KW-0406">Ion transport</keyword>
<dbReference type="GO" id="GO:0006825">
    <property type="term" value="P:copper ion transport"/>
    <property type="evidence" value="ECO:0007669"/>
    <property type="project" value="UniProtKB-KW"/>
</dbReference>
<dbReference type="Gene3D" id="3.40.1110.10">
    <property type="entry name" value="Calcium-transporting ATPase, cytoplasmic domain N"/>
    <property type="match status" value="2"/>
</dbReference>
<keyword evidence="17" id="KW-1185">Reference proteome</keyword>
<evidence type="ECO:0000256" key="13">
    <source>
        <dbReference type="RuleBase" id="RU362081"/>
    </source>
</evidence>
<dbReference type="Pfam" id="PF00702">
    <property type="entry name" value="Hydrolase"/>
    <property type="match status" value="1"/>
</dbReference>
<organism evidence="16 17">
    <name type="scientific">Forsythia ovata</name>
    <dbReference type="NCBI Taxonomy" id="205694"/>
    <lineage>
        <taxon>Eukaryota</taxon>
        <taxon>Viridiplantae</taxon>
        <taxon>Streptophyta</taxon>
        <taxon>Embryophyta</taxon>
        <taxon>Tracheophyta</taxon>
        <taxon>Spermatophyta</taxon>
        <taxon>Magnoliopsida</taxon>
        <taxon>eudicotyledons</taxon>
        <taxon>Gunneridae</taxon>
        <taxon>Pentapetalae</taxon>
        <taxon>asterids</taxon>
        <taxon>lamiids</taxon>
        <taxon>Lamiales</taxon>
        <taxon>Oleaceae</taxon>
        <taxon>Forsythieae</taxon>
        <taxon>Forsythia</taxon>
    </lineage>
</organism>
<dbReference type="GO" id="GO:0016020">
    <property type="term" value="C:membrane"/>
    <property type="evidence" value="ECO:0007669"/>
    <property type="project" value="UniProtKB-SubCell"/>
</dbReference>
<keyword evidence="3" id="KW-0813">Transport</keyword>
<keyword evidence="4 13" id="KW-0812">Transmembrane</keyword>
<dbReference type="PRINTS" id="PR00120">
    <property type="entry name" value="HATPASE"/>
</dbReference>
<dbReference type="PROSITE" id="PS00154">
    <property type="entry name" value="ATPASE_E1_E2"/>
    <property type="match status" value="1"/>
</dbReference>
<feature type="transmembrane region" description="Helical" evidence="13">
    <location>
        <begin position="290"/>
        <end position="309"/>
    </location>
</feature>
<feature type="transmembrane region" description="Helical" evidence="13">
    <location>
        <begin position="593"/>
        <end position="615"/>
    </location>
</feature>
<dbReference type="NCBIfam" id="TIGR01511">
    <property type="entry name" value="ATPase-IB1_Cu"/>
    <property type="match status" value="1"/>
</dbReference>
<dbReference type="CDD" id="cd00371">
    <property type="entry name" value="HMA"/>
    <property type="match status" value="2"/>
</dbReference>
<dbReference type="Pfam" id="PF00403">
    <property type="entry name" value="HMA"/>
    <property type="match status" value="2"/>
</dbReference>
<evidence type="ECO:0000256" key="14">
    <source>
        <dbReference type="SAM" id="MobiDB-lite"/>
    </source>
</evidence>
<dbReference type="InterPro" id="IPR023298">
    <property type="entry name" value="ATPase_P-typ_TM_dom_sf"/>
</dbReference>
<dbReference type="GO" id="GO:0009626">
    <property type="term" value="P:plant-type hypersensitive response"/>
    <property type="evidence" value="ECO:0007669"/>
    <property type="project" value="UniProtKB-KW"/>
</dbReference>
<keyword evidence="12 13" id="KW-0472">Membrane</keyword>
<dbReference type="Proteomes" id="UP001604277">
    <property type="component" value="Unassembled WGS sequence"/>
</dbReference>
<dbReference type="SUPFAM" id="SSF81653">
    <property type="entry name" value="Calcium ATPase, transduction domain A"/>
    <property type="match status" value="1"/>
</dbReference>
<feature type="domain" description="HMA" evidence="15">
    <location>
        <begin position="127"/>
        <end position="193"/>
    </location>
</feature>
<dbReference type="EMBL" id="JBFOLJ010000015">
    <property type="protein sequence ID" value="KAL2473984.1"/>
    <property type="molecule type" value="Genomic_DNA"/>
</dbReference>
<dbReference type="InterPro" id="IPR059000">
    <property type="entry name" value="ATPase_P-type_domA"/>
</dbReference>
<feature type="domain" description="HMA" evidence="15">
    <location>
        <begin position="45"/>
        <end position="111"/>
    </location>
</feature>
<evidence type="ECO:0000256" key="2">
    <source>
        <dbReference type="ARBA" id="ARBA00006024"/>
    </source>
</evidence>
<dbReference type="Pfam" id="PF00122">
    <property type="entry name" value="E1-E2_ATPase"/>
    <property type="match status" value="1"/>
</dbReference>
<dbReference type="InterPro" id="IPR023299">
    <property type="entry name" value="ATPase_P-typ_cyto_dom_N"/>
</dbReference>
<evidence type="ECO:0000313" key="16">
    <source>
        <dbReference type="EMBL" id="KAL2473984.1"/>
    </source>
</evidence>
<feature type="transmembrane region" description="Helical" evidence="13">
    <location>
        <begin position="893"/>
        <end position="915"/>
    </location>
</feature>
<gene>
    <name evidence="16" type="ORF">Fot_49720</name>
</gene>
<evidence type="ECO:0000256" key="9">
    <source>
        <dbReference type="ARBA" id="ARBA00022989"/>
    </source>
</evidence>
<keyword evidence="9 13" id="KW-1133">Transmembrane helix</keyword>
<proteinExistence type="inferred from homology"/>
<dbReference type="PROSITE" id="PS50846">
    <property type="entry name" value="HMA_2"/>
    <property type="match status" value="2"/>
</dbReference>
<evidence type="ECO:0000313" key="17">
    <source>
        <dbReference type="Proteomes" id="UP001604277"/>
    </source>
</evidence>
<dbReference type="FunFam" id="3.30.70.100:FF:000005">
    <property type="entry name" value="Copper-exporting P-type ATPase A"/>
    <property type="match status" value="2"/>
</dbReference>
<dbReference type="InterPro" id="IPR036412">
    <property type="entry name" value="HAD-like_sf"/>
</dbReference>
<dbReference type="PANTHER" id="PTHR46594:SF6">
    <property type="entry name" value="COPPER-TRANSPORTING ATPASE RAN1"/>
    <property type="match status" value="1"/>
</dbReference>
<sequence>MAPSIRDLQLTASSGKGSAEDAGEEERLLGADDIERYDKVSETLRRIQVSVTGMTCAACSNSVESALMSLDGVVKASVALLQNKADVTFDPILVKDEDITNAIEDAGFDAEILPEPNSSSAKPHGTLVGQFTIGGMTCAACVNSVESILRNLLGVKRATVALATSLGEVEYDPAVINKDEIVNAIEDAGFEASFVQSSEQNKVMLGVIGISSEMDIQMLEGILSSLKGVRQFYFDRTSRDLEVRFDPELLGSRSIVDGIEDGSYGKFKLLVKNPYARMASKDLEESSNMFRLFTASLFLSVPVLLMRVVCPRIPLLYSLLLWQCGPFQMGDWLKWALVTIVQFVVGKRFYIAAGRALRNGSTNMDVLVALGTSVSYFYSVCALLYGAITGFWSPTYFETSAMLITFVLLGKYLESLAKGKTSDAIRKLVELTPATATLLVQDKGGKIVGEREIDALLIQPGDVLKVLPGAKLPADGLVVWGSSYVNESMVTGESVPVLKEVNSSVIGGTINLHGSLHIQANKVGSNTVLSQIISLVETAQMSKAPIQKFADFIASIFVPVVITLALFTLLGWYLAGVLGAYPSEWLPENGNHFVFALMFAISVVVIACPCALGLATPTAVMVATGVGANNGVLIKGGDALERAQKIKHVVFDKTGTLTQGKATVTTAKVFSGMDRGEFLTLVASAEASSEHPLAKAILEYARHFHFLDEPFATKDVGNRNFLTENRVAIPSHVENFVVELEESARTGILVAYDNDLIGVLGVADPLKREAAVVVEGLMKMGVNPVMVTGDNWRTARAVAKEVGITDVRAEVMPAGKADVIHSFQKGGSVVAMVGDGINDSPALAAADVGMAIGAGTDIAIEAADYVLMRNNLEDVITAIDLSRKTFSRIRWNYVFAMGYNVVAIPVAAGVLYPSLKIKLPPWVAGACMAMSSVTVVCSSLLLRRYRKPRLTTILEITVEE</sequence>
<dbReference type="InterPro" id="IPR018303">
    <property type="entry name" value="ATPase_P-typ_P_site"/>
</dbReference>
<evidence type="ECO:0000259" key="15">
    <source>
        <dbReference type="PROSITE" id="PS50846"/>
    </source>
</evidence>
<keyword evidence="10" id="KW-0186">Copper</keyword>
<evidence type="ECO:0000256" key="4">
    <source>
        <dbReference type="ARBA" id="ARBA00022692"/>
    </source>
</evidence>
<dbReference type="PRINTS" id="PR00119">
    <property type="entry name" value="CATATPASE"/>
</dbReference>
<dbReference type="SUPFAM" id="SSF55008">
    <property type="entry name" value="HMA, heavy metal-associated domain"/>
    <property type="match status" value="3"/>
</dbReference>
<evidence type="ECO:0000256" key="10">
    <source>
        <dbReference type="ARBA" id="ARBA00023008"/>
    </source>
</evidence>
<dbReference type="GO" id="GO:0005524">
    <property type="term" value="F:ATP binding"/>
    <property type="evidence" value="ECO:0007669"/>
    <property type="project" value="UniProtKB-UniRule"/>
</dbReference>
<keyword evidence="5 13" id="KW-0479">Metal-binding</keyword>
<dbReference type="InterPro" id="IPR036163">
    <property type="entry name" value="HMA_dom_sf"/>
</dbReference>
<dbReference type="InterPro" id="IPR017969">
    <property type="entry name" value="Heavy-metal-associated_CS"/>
</dbReference>
<evidence type="ECO:0000256" key="6">
    <source>
        <dbReference type="ARBA" id="ARBA00022737"/>
    </source>
</evidence>
<evidence type="ECO:0000256" key="1">
    <source>
        <dbReference type="ARBA" id="ARBA00004170"/>
    </source>
</evidence>
<keyword evidence="8" id="KW-1278">Translocase</keyword>
<comment type="caution">
    <text evidence="16">The sequence shown here is derived from an EMBL/GenBank/DDBJ whole genome shotgun (WGS) entry which is preliminary data.</text>
</comment>
<evidence type="ECO:0000256" key="8">
    <source>
        <dbReference type="ARBA" id="ARBA00022967"/>
    </source>
</evidence>
<dbReference type="SUPFAM" id="SSF56784">
    <property type="entry name" value="HAD-like"/>
    <property type="match status" value="1"/>
</dbReference>
<dbReference type="InterPro" id="IPR023214">
    <property type="entry name" value="HAD_sf"/>
</dbReference>
<evidence type="ECO:0000256" key="12">
    <source>
        <dbReference type="ARBA" id="ARBA00023136"/>
    </source>
</evidence>
<dbReference type="InterPro" id="IPR006121">
    <property type="entry name" value="HMA_dom"/>
</dbReference>
<feature type="transmembrane region" description="Helical" evidence="13">
    <location>
        <begin position="921"/>
        <end position="942"/>
    </location>
</feature>
<evidence type="ECO:0000256" key="7">
    <source>
        <dbReference type="ARBA" id="ARBA00022796"/>
    </source>
</evidence>
<dbReference type="Gene3D" id="2.70.150.10">
    <property type="entry name" value="Calcium-transporting ATPase, cytoplasmic transduction domain A"/>
    <property type="match status" value="1"/>
</dbReference>
<accession>A0ABD1QDN0</accession>
<dbReference type="NCBIfam" id="TIGR01494">
    <property type="entry name" value="ATPase_P-type"/>
    <property type="match status" value="1"/>
</dbReference>
<dbReference type="InterPro" id="IPR027256">
    <property type="entry name" value="P-typ_ATPase_IB"/>
</dbReference>
<feature type="region of interest" description="Disordered" evidence="14">
    <location>
        <begin position="1"/>
        <end position="24"/>
    </location>
</feature>
<protein>
    <submittedName>
        <fullName evidence="16">Copper-transporting ATPase RAN1</fullName>
    </submittedName>
</protein>
<dbReference type="Gene3D" id="3.40.50.1000">
    <property type="entry name" value="HAD superfamily/HAD-like"/>
    <property type="match status" value="1"/>
</dbReference>
<feature type="transmembrane region" description="Helical" evidence="13">
    <location>
        <begin position="394"/>
        <end position="413"/>
    </location>
</feature>
<evidence type="ECO:0000256" key="11">
    <source>
        <dbReference type="ARBA" id="ARBA00023065"/>
    </source>
</evidence>
<keyword evidence="13" id="KW-0547">Nucleotide-binding</keyword>
<dbReference type="PANTHER" id="PTHR46594">
    <property type="entry name" value="P-TYPE CATION-TRANSPORTING ATPASE"/>
    <property type="match status" value="1"/>
</dbReference>
<keyword evidence="13" id="KW-0067">ATP-binding</keyword>
<feature type="transmembrane region" description="Helical" evidence="13">
    <location>
        <begin position="366"/>
        <end position="388"/>
    </location>
</feature>
<name>A0ABD1QDN0_9LAMI</name>
<feature type="transmembrane region" description="Helical" evidence="13">
    <location>
        <begin position="329"/>
        <end position="345"/>
    </location>
</feature>
<dbReference type="PROSITE" id="PS01047">
    <property type="entry name" value="HMA_1"/>
    <property type="match status" value="2"/>
</dbReference>
<dbReference type="FunFam" id="3.40.50.1000:FF:000031">
    <property type="entry name" value="Probable copper-transporting ATPase HMA5"/>
    <property type="match status" value="1"/>
</dbReference>
<dbReference type="FunFam" id="2.70.150.10:FF:000002">
    <property type="entry name" value="Copper-transporting ATPase 1, putative"/>
    <property type="match status" value="1"/>
</dbReference>
<dbReference type="Gene3D" id="3.30.70.100">
    <property type="match status" value="2"/>
</dbReference>
<dbReference type="InterPro" id="IPR001757">
    <property type="entry name" value="P_typ_ATPase"/>
</dbReference>
<dbReference type="SUPFAM" id="SSF81665">
    <property type="entry name" value="Calcium ATPase, transmembrane domain M"/>
    <property type="match status" value="1"/>
</dbReference>
<dbReference type="FunFam" id="3.40.1110.10:FF:000038">
    <property type="entry name" value="Copper-exporting P-type ATPase"/>
    <property type="match status" value="1"/>
</dbReference>
<dbReference type="NCBIfam" id="TIGR01525">
    <property type="entry name" value="ATPase-IB_hvy"/>
    <property type="match status" value="1"/>
</dbReference>
<dbReference type="CDD" id="cd02094">
    <property type="entry name" value="P-type_ATPase_Cu-like"/>
    <property type="match status" value="1"/>
</dbReference>
<feature type="transmembrane region" description="Helical" evidence="13">
    <location>
        <begin position="549"/>
        <end position="573"/>
    </location>
</feature>
<evidence type="ECO:0000256" key="5">
    <source>
        <dbReference type="ARBA" id="ARBA00022723"/>
    </source>
</evidence>
<keyword evidence="6" id="KW-0677">Repeat</keyword>
<dbReference type="GO" id="GO:0046872">
    <property type="term" value="F:metal ion binding"/>
    <property type="evidence" value="ECO:0007669"/>
    <property type="project" value="UniProtKB-KW"/>
</dbReference>
<dbReference type="AlphaFoldDB" id="A0ABD1QDN0"/>
<comment type="subcellular location">
    <subcellularLocation>
        <location evidence="1">Membrane</location>
        <topology evidence="1">Peripheral membrane protein</topology>
    </subcellularLocation>
</comment>
<keyword evidence="7" id="KW-0187">Copper transport</keyword>
<dbReference type="InterPro" id="IPR008250">
    <property type="entry name" value="ATPase_P-typ_transduc_dom_A_sf"/>
</dbReference>
<evidence type="ECO:0000256" key="3">
    <source>
        <dbReference type="ARBA" id="ARBA00022448"/>
    </source>
</evidence>
<reference evidence="17" key="1">
    <citation type="submission" date="2024-07" db="EMBL/GenBank/DDBJ databases">
        <title>Two chromosome-level genome assemblies of Korean endemic species Abeliophyllum distichum and Forsythia ovata (Oleaceae).</title>
        <authorList>
            <person name="Jang H."/>
        </authorList>
    </citation>
    <scope>NUCLEOTIDE SEQUENCE [LARGE SCALE GENOMIC DNA]</scope>
</reference>